<dbReference type="RefSeq" id="WP_102908712.1">
    <property type="nucleotide sequence ID" value="NZ_POUC01000052.1"/>
</dbReference>
<dbReference type="InterPro" id="IPR013519">
    <property type="entry name" value="Int_alpha_beta-p"/>
</dbReference>
<keyword evidence="1 5" id="KW-0732">Signal</keyword>
<keyword evidence="4" id="KW-0325">Glycoprotein</keyword>
<dbReference type="OrthoDB" id="344301at2"/>
<evidence type="ECO:0000256" key="1">
    <source>
        <dbReference type="ARBA" id="ARBA00022729"/>
    </source>
</evidence>
<feature type="chain" id="PRO_5014918909" description="Integrin-like protein" evidence="5">
    <location>
        <begin position="44"/>
        <end position="510"/>
    </location>
</feature>
<dbReference type="Gene3D" id="2.130.10.130">
    <property type="entry name" value="Integrin alpha, N-terminal"/>
    <property type="match status" value="4"/>
</dbReference>
<gene>
    <name evidence="6" type="ORF">C1J00_10150</name>
</gene>
<evidence type="ECO:0000313" key="7">
    <source>
        <dbReference type="Proteomes" id="UP000235943"/>
    </source>
</evidence>
<dbReference type="PRINTS" id="PR01185">
    <property type="entry name" value="INTEGRINA"/>
</dbReference>
<comment type="caution">
    <text evidence="6">The sequence shown here is derived from an EMBL/GenBank/DDBJ whole genome shotgun (WGS) entry which is preliminary data.</text>
</comment>
<dbReference type="GO" id="GO:0008305">
    <property type="term" value="C:integrin complex"/>
    <property type="evidence" value="ECO:0007669"/>
    <property type="project" value="InterPro"/>
</dbReference>
<evidence type="ECO:0000256" key="3">
    <source>
        <dbReference type="ARBA" id="ARBA00022801"/>
    </source>
</evidence>
<protein>
    <recommendedName>
        <fullName evidence="8">Integrin-like protein</fullName>
    </recommendedName>
</protein>
<organism evidence="6 7">
    <name type="scientific">Streptomyces cahuitamycinicus</name>
    <dbReference type="NCBI Taxonomy" id="2070367"/>
    <lineage>
        <taxon>Bacteria</taxon>
        <taxon>Bacillati</taxon>
        <taxon>Actinomycetota</taxon>
        <taxon>Actinomycetes</taxon>
        <taxon>Kitasatosporales</taxon>
        <taxon>Streptomycetaceae</taxon>
        <taxon>Streptomyces</taxon>
    </lineage>
</organism>
<dbReference type="EMBL" id="POUC01000052">
    <property type="protein sequence ID" value="PNG22302.1"/>
    <property type="molecule type" value="Genomic_DNA"/>
</dbReference>
<reference evidence="6 7" key="1">
    <citation type="submission" date="2018-01" db="EMBL/GenBank/DDBJ databases">
        <title>Draft genome sequence of Streptomyces sp. 13K301.</title>
        <authorList>
            <person name="Sahin N."/>
            <person name="Saygin H."/>
            <person name="Ay H."/>
        </authorList>
    </citation>
    <scope>NUCLEOTIDE SEQUENCE [LARGE SCALE GENOMIC DNA]</scope>
    <source>
        <strain evidence="6 7">13K301</strain>
    </source>
</reference>
<dbReference type="InterPro" id="IPR028994">
    <property type="entry name" value="Integrin_alpha_N"/>
</dbReference>
<dbReference type="Pfam" id="PF01839">
    <property type="entry name" value="FG-GAP"/>
    <property type="match status" value="4"/>
</dbReference>
<keyword evidence="2" id="KW-0677">Repeat</keyword>
<feature type="signal peptide" evidence="5">
    <location>
        <begin position="1"/>
        <end position="43"/>
    </location>
</feature>
<dbReference type="SMART" id="SM00191">
    <property type="entry name" value="Int_alpha"/>
    <property type="match status" value="5"/>
</dbReference>
<dbReference type="AlphaFoldDB" id="A0A2N8TTF6"/>
<dbReference type="GO" id="GO:0007155">
    <property type="term" value="P:cell adhesion"/>
    <property type="evidence" value="ECO:0007669"/>
    <property type="project" value="InterPro"/>
</dbReference>
<dbReference type="SUPFAM" id="SSF69318">
    <property type="entry name" value="Integrin alpha N-terminal domain"/>
    <property type="match status" value="1"/>
</dbReference>
<evidence type="ECO:0000256" key="4">
    <source>
        <dbReference type="ARBA" id="ARBA00023180"/>
    </source>
</evidence>
<dbReference type="PROSITE" id="PS51470">
    <property type="entry name" value="FG_GAP"/>
    <property type="match status" value="2"/>
</dbReference>
<keyword evidence="3" id="KW-0378">Hydrolase</keyword>
<sequence>MTQQITGVHVPQSQSKRRFGRGAAVAAAVTVVVAVTAPVAAQAAEAAPTAPVGAAKLRDDFNGDGYADLAVAAPAATVGGKKGAGYVAVVYGSKSGLDVTTRQVFSQSTAGVPGSPETDDAFGSALTTADLDRDGYADLVVGVGSEDTADGGAESGLVEVVWGGAKGLSGGAVLATGKAYDWLGRQGRLTVGDINGDGAEDLVTVENQFNLRVLKGPFARDGSTAHGEQLLTDEFDSRYLDLATGDVNGDGVTDVVGAQIDGDEFDARRVVYWLGTERGLTPYITVQGADGYRLKGGENLDVGDVDRDGYDDIVVGRAVDGYDSDLDTPAAKGGRVTWIPGGPDGPDGVKAEHLNQDSPGVPGSAEAGDGFGTDVRIADVNGDGHPDVATGLPGENLGTVADAGAVVVLPGTARGLTGTGAQVVTQDTAGVPGTPEKGDAFGRAVHLADADHDGLADLAAGAPGENGNAGSVWYFRSAPATVVSPGATTFGNSLLGTTATEARLGTGFAD</sequence>
<evidence type="ECO:0000256" key="2">
    <source>
        <dbReference type="ARBA" id="ARBA00022737"/>
    </source>
</evidence>
<proteinExistence type="predicted"/>
<name>A0A2N8TTF6_9ACTN</name>
<keyword evidence="7" id="KW-1185">Reference proteome</keyword>
<dbReference type="InterPro" id="IPR000413">
    <property type="entry name" value="Integrin_alpha"/>
</dbReference>
<evidence type="ECO:0008006" key="8">
    <source>
        <dbReference type="Google" id="ProtNLM"/>
    </source>
</evidence>
<dbReference type="PANTHER" id="PTHR23221">
    <property type="entry name" value="GLYCOSYLPHOSPHATIDYLINOSITOL PHOSPHOLIPASE D"/>
    <property type="match status" value="1"/>
</dbReference>
<dbReference type="InterPro" id="IPR013517">
    <property type="entry name" value="FG-GAP"/>
</dbReference>
<evidence type="ECO:0000313" key="6">
    <source>
        <dbReference type="EMBL" id="PNG22302.1"/>
    </source>
</evidence>
<dbReference type="GO" id="GO:0016787">
    <property type="term" value="F:hydrolase activity"/>
    <property type="evidence" value="ECO:0007669"/>
    <property type="project" value="UniProtKB-KW"/>
</dbReference>
<accession>A0A2N8TTF6</accession>
<dbReference type="PANTHER" id="PTHR23221:SF7">
    <property type="entry name" value="PHOSPHATIDYLINOSITOL-GLYCAN-SPECIFIC PHOSPHOLIPASE D"/>
    <property type="match status" value="1"/>
</dbReference>
<dbReference type="PROSITE" id="PS51318">
    <property type="entry name" value="TAT"/>
    <property type="match status" value="1"/>
</dbReference>
<dbReference type="InterPro" id="IPR006311">
    <property type="entry name" value="TAT_signal"/>
</dbReference>
<dbReference type="Proteomes" id="UP000235943">
    <property type="component" value="Unassembled WGS sequence"/>
</dbReference>
<evidence type="ECO:0000256" key="5">
    <source>
        <dbReference type="SAM" id="SignalP"/>
    </source>
</evidence>